<name>A0A2J6PRX0_9HELO</name>
<sequence length="228" mass="25341">MSCYDGGYDGGYDDGEIMMGTTSAATAMTTIMERSSEAIQMKTSPDYNEQRHDNSLRQNANLMDEYLASQFLDRPYERKSMGRLGLKDKHLAEDDQRCLGEAAGLDDQSLIKLINRSNNLRSFIYLISTSPIVQVKAKGIVAKPLQDLAKDEVHHQAATFAATHPDTIHHLATSVEPIIHAAAPIADALPHVGVFTKGWKFIKGTSKAAKKQQRYVFVENPTSKRVRF</sequence>
<dbReference type="Proteomes" id="UP000235672">
    <property type="component" value="Unassembled WGS sequence"/>
</dbReference>
<accession>A0A2J6PRX0</accession>
<protein>
    <submittedName>
        <fullName evidence="1">Uncharacterized protein</fullName>
    </submittedName>
</protein>
<evidence type="ECO:0000313" key="2">
    <source>
        <dbReference type="Proteomes" id="UP000235672"/>
    </source>
</evidence>
<dbReference type="EMBL" id="KZ613503">
    <property type="protein sequence ID" value="PMD16762.1"/>
    <property type="molecule type" value="Genomic_DNA"/>
</dbReference>
<dbReference type="AlphaFoldDB" id="A0A2J6PRX0"/>
<keyword evidence="2" id="KW-1185">Reference proteome</keyword>
<reference evidence="1 2" key="1">
    <citation type="submission" date="2016-05" db="EMBL/GenBank/DDBJ databases">
        <title>A degradative enzymes factory behind the ericoid mycorrhizal symbiosis.</title>
        <authorList>
            <consortium name="DOE Joint Genome Institute"/>
            <person name="Martino E."/>
            <person name="Morin E."/>
            <person name="Grelet G."/>
            <person name="Kuo A."/>
            <person name="Kohler A."/>
            <person name="Daghino S."/>
            <person name="Barry K."/>
            <person name="Choi C."/>
            <person name="Cichocki N."/>
            <person name="Clum A."/>
            <person name="Copeland A."/>
            <person name="Hainaut M."/>
            <person name="Haridas S."/>
            <person name="Labutti K."/>
            <person name="Lindquist E."/>
            <person name="Lipzen A."/>
            <person name="Khouja H.-R."/>
            <person name="Murat C."/>
            <person name="Ohm R."/>
            <person name="Olson A."/>
            <person name="Spatafora J."/>
            <person name="Veneault-Fourrey C."/>
            <person name="Henrissat B."/>
            <person name="Grigoriev I."/>
            <person name="Martin F."/>
            <person name="Perotto S."/>
        </authorList>
    </citation>
    <scope>NUCLEOTIDE SEQUENCE [LARGE SCALE GENOMIC DNA]</scope>
    <source>
        <strain evidence="1 2">UAMH 7357</strain>
    </source>
</reference>
<gene>
    <name evidence="1" type="ORF">NA56DRAFT_708323</name>
</gene>
<organism evidence="1 2">
    <name type="scientific">Hyaloscypha hepaticicola</name>
    <dbReference type="NCBI Taxonomy" id="2082293"/>
    <lineage>
        <taxon>Eukaryota</taxon>
        <taxon>Fungi</taxon>
        <taxon>Dikarya</taxon>
        <taxon>Ascomycota</taxon>
        <taxon>Pezizomycotina</taxon>
        <taxon>Leotiomycetes</taxon>
        <taxon>Helotiales</taxon>
        <taxon>Hyaloscyphaceae</taxon>
        <taxon>Hyaloscypha</taxon>
    </lineage>
</organism>
<proteinExistence type="predicted"/>
<evidence type="ECO:0000313" key="1">
    <source>
        <dbReference type="EMBL" id="PMD16762.1"/>
    </source>
</evidence>